<dbReference type="GO" id="GO:1904680">
    <property type="term" value="F:peptide transmembrane transporter activity"/>
    <property type="evidence" value="ECO:0007669"/>
    <property type="project" value="TreeGrafter"/>
</dbReference>
<evidence type="ECO:0000256" key="4">
    <source>
        <dbReference type="ARBA" id="ARBA00022729"/>
    </source>
</evidence>
<feature type="domain" description="Solute-binding protein family 5" evidence="6">
    <location>
        <begin position="69"/>
        <end position="449"/>
    </location>
</feature>
<dbReference type="PIRSF" id="PIRSF002741">
    <property type="entry name" value="MppA"/>
    <property type="match status" value="1"/>
</dbReference>
<keyword evidence="5" id="KW-0571">Peptide transport</keyword>
<dbReference type="CDD" id="cd08504">
    <property type="entry name" value="PBP2_OppA"/>
    <property type="match status" value="1"/>
</dbReference>
<dbReference type="Pfam" id="PF00496">
    <property type="entry name" value="SBP_bac_5"/>
    <property type="match status" value="1"/>
</dbReference>
<dbReference type="PATRIC" id="fig|1423806.3.peg.2275"/>
<proteinExistence type="inferred from homology"/>
<dbReference type="Gene3D" id="3.10.105.10">
    <property type="entry name" value="Dipeptide-binding Protein, Domain 3"/>
    <property type="match status" value="1"/>
</dbReference>
<dbReference type="GO" id="GO:0043190">
    <property type="term" value="C:ATP-binding cassette (ABC) transporter complex"/>
    <property type="evidence" value="ECO:0007669"/>
    <property type="project" value="InterPro"/>
</dbReference>
<dbReference type="STRING" id="1423806.FD15_GL002227"/>
<keyword evidence="8" id="KW-1185">Reference proteome</keyword>
<dbReference type="PANTHER" id="PTHR30290">
    <property type="entry name" value="PERIPLASMIC BINDING COMPONENT OF ABC TRANSPORTER"/>
    <property type="match status" value="1"/>
</dbReference>
<keyword evidence="7" id="KW-0449">Lipoprotein</keyword>
<comment type="similarity">
    <text evidence="2">Belongs to the bacterial solute-binding protein 5 family.</text>
</comment>
<evidence type="ECO:0000256" key="5">
    <source>
        <dbReference type="ARBA" id="ARBA00022856"/>
    </source>
</evidence>
<dbReference type="eggNOG" id="COG4166">
    <property type="taxonomic scope" value="Bacteria"/>
</dbReference>
<gene>
    <name evidence="7" type="ORF">FD15_GL002227</name>
</gene>
<dbReference type="InterPro" id="IPR000914">
    <property type="entry name" value="SBP_5_dom"/>
</dbReference>
<evidence type="ECO:0000256" key="2">
    <source>
        <dbReference type="ARBA" id="ARBA00005695"/>
    </source>
</evidence>
<dbReference type="GO" id="GO:0030313">
    <property type="term" value="C:cell envelope"/>
    <property type="evidence" value="ECO:0007669"/>
    <property type="project" value="UniProtKB-SubCell"/>
</dbReference>
<dbReference type="GO" id="GO:0042597">
    <property type="term" value="C:periplasmic space"/>
    <property type="evidence" value="ECO:0007669"/>
    <property type="project" value="UniProtKB-ARBA"/>
</dbReference>
<comment type="caution">
    <text evidence="7">The sequence shown here is derived from an EMBL/GenBank/DDBJ whole genome shotgun (WGS) entry which is preliminary data.</text>
</comment>
<dbReference type="InterPro" id="IPR039424">
    <property type="entry name" value="SBP_5"/>
</dbReference>
<keyword evidence="4" id="KW-0732">Signal</keyword>
<dbReference type="Gene3D" id="3.90.76.10">
    <property type="entry name" value="Dipeptide-binding Protein, Domain 1"/>
    <property type="match status" value="1"/>
</dbReference>
<evidence type="ECO:0000313" key="8">
    <source>
        <dbReference type="Proteomes" id="UP000050961"/>
    </source>
</evidence>
<keyword evidence="5" id="KW-0653">Protein transport</keyword>
<keyword evidence="3" id="KW-0813">Transport</keyword>
<dbReference type="Proteomes" id="UP000050961">
    <property type="component" value="Unassembled WGS sequence"/>
</dbReference>
<evidence type="ECO:0000259" key="6">
    <source>
        <dbReference type="Pfam" id="PF00496"/>
    </source>
</evidence>
<name>A0A0R2DNI5_9LACO</name>
<dbReference type="FunFam" id="3.90.76.10:FF:000001">
    <property type="entry name" value="Oligopeptide ABC transporter substrate-binding protein"/>
    <property type="match status" value="1"/>
</dbReference>
<evidence type="ECO:0000256" key="1">
    <source>
        <dbReference type="ARBA" id="ARBA00004196"/>
    </source>
</evidence>
<dbReference type="Gene3D" id="3.40.190.10">
    <property type="entry name" value="Periplasmic binding protein-like II"/>
    <property type="match status" value="1"/>
</dbReference>
<protein>
    <submittedName>
        <fullName evidence="7">Lipoprotein, peptide binding protein OppA-like protein</fullName>
    </submittedName>
</protein>
<dbReference type="InterPro" id="IPR030678">
    <property type="entry name" value="Peptide/Ni-bd"/>
</dbReference>
<dbReference type="SUPFAM" id="SSF53850">
    <property type="entry name" value="Periplasmic binding protein-like II"/>
    <property type="match status" value="1"/>
</dbReference>
<evidence type="ECO:0000256" key="3">
    <source>
        <dbReference type="ARBA" id="ARBA00022448"/>
    </source>
</evidence>
<reference evidence="7 8" key="1">
    <citation type="journal article" date="2015" name="Genome Announc.">
        <title>Expanding the biotechnology potential of lactobacilli through comparative genomics of 213 strains and associated genera.</title>
        <authorList>
            <person name="Sun Z."/>
            <person name="Harris H.M."/>
            <person name="McCann A."/>
            <person name="Guo C."/>
            <person name="Argimon S."/>
            <person name="Zhang W."/>
            <person name="Yang X."/>
            <person name="Jeffery I.B."/>
            <person name="Cooney J.C."/>
            <person name="Kagawa T.F."/>
            <person name="Liu W."/>
            <person name="Song Y."/>
            <person name="Salvetti E."/>
            <person name="Wrobel A."/>
            <person name="Rasinkangas P."/>
            <person name="Parkhill J."/>
            <person name="Rea M.C."/>
            <person name="O'Sullivan O."/>
            <person name="Ritari J."/>
            <person name="Douillard F.P."/>
            <person name="Paul Ross R."/>
            <person name="Yang R."/>
            <person name="Briner A.E."/>
            <person name="Felis G.E."/>
            <person name="de Vos W.M."/>
            <person name="Barrangou R."/>
            <person name="Klaenhammer T.R."/>
            <person name="Caufield P.W."/>
            <person name="Cui Y."/>
            <person name="Zhang H."/>
            <person name="O'Toole P.W."/>
        </authorList>
    </citation>
    <scope>NUCLEOTIDE SEQUENCE [LARGE SCALE GENOMIC DNA]</scope>
    <source>
        <strain evidence="7 8">DSM 21376</strain>
    </source>
</reference>
<organism evidence="7 8">
    <name type="scientific">Liquorilactobacillus sucicola DSM 21376 = JCM 15457</name>
    <dbReference type="NCBI Taxonomy" id="1423806"/>
    <lineage>
        <taxon>Bacteria</taxon>
        <taxon>Bacillati</taxon>
        <taxon>Bacillota</taxon>
        <taxon>Bacilli</taxon>
        <taxon>Lactobacillales</taxon>
        <taxon>Lactobacillaceae</taxon>
        <taxon>Liquorilactobacillus</taxon>
    </lineage>
</organism>
<dbReference type="GO" id="GO:0015833">
    <property type="term" value="P:peptide transport"/>
    <property type="evidence" value="ECO:0007669"/>
    <property type="project" value="UniProtKB-KW"/>
</dbReference>
<comment type="subcellular location">
    <subcellularLocation>
        <location evidence="1">Cell envelope</location>
    </subcellularLocation>
</comment>
<sequence>MGLSLILTACGQANSIAATDKNGTETKPLKVTATQAIASTDPTIAADIGSQAAIAQVYEGLYTTDKKGQVIPGVATKIVTPTENGKIYTFTLRSNAKWADGSHVTAHDFVYAIRRQADPKTKSQEVGHIEEIKNAKEVNEGKKPLSALGVKALNKHKLQITLQKKTPWFNYRLATEIYPLKQEIVKKYGDKYGTSSDKMLGNGPYILQKWSGSNDSWTYRKNNKYYAAKSVRLRTINVQTVKDANTAENLFASNAVQVTTITGNKVQSNAKGALAKNLKITKSNHLTFIVWNSRRKNTENTSLRKAISYAIDRKSLVRNILRDESLPAKAAVTEGNFSNPKTGKDFTDDTGDLYPHDIAKAKKYWKQAQRELGQKNITLELLTTDVDTSRTVGEYIQSTVEENLKGLKVSLKSVPLNNEVATFTKGDFDFGVLGWTSDFKDPIDFLNKAAITNSINFGRFNDAEYEKLIKDIENTDQSETARYSTMQKAARVLAAKQGITPLYQNTQANLISSKVGGVQPSMLRDVLYRYVYWK</sequence>
<dbReference type="AlphaFoldDB" id="A0A0R2DNI5"/>
<dbReference type="EMBL" id="AYZF01000017">
    <property type="protein sequence ID" value="KRN05663.1"/>
    <property type="molecule type" value="Genomic_DNA"/>
</dbReference>
<accession>A0A0R2DNI5</accession>
<dbReference type="PANTHER" id="PTHR30290:SF10">
    <property type="entry name" value="PERIPLASMIC OLIGOPEPTIDE-BINDING PROTEIN-RELATED"/>
    <property type="match status" value="1"/>
</dbReference>
<evidence type="ECO:0000313" key="7">
    <source>
        <dbReference type="EMBL" id="KRN05663.1"/>
    </source>
</evidence>